<proteinExistence type="predicted"/>
<accession>A0A380N166</accession>
<reference evidence="1 2" key="1">
    <citation type="submission" date="2018-06" db="EMBL/GenBank/DDBJ databases">
        <authorList>
            <consortium name="Pathogen Informatics"/>
            <person name="Doyle S."/>
        </authorList>
    </citation>
    <scope>NUCLEOTIDE SEQUENCE [LARGE SCALE GENOMIC DNA]</scope>
    <source>
        <strain evidence="1 2">NCTC10717</strain>
    </source>
</reference>
<evidence type="ECO:0000313" key="1">
    <source>
        <dbReference type="EMBL" id="SUO98545.1"/>
    </source>
</evidence>
<dbReference type="EMBL" id="UHIA01000004">
    <property type="protein sequence ID" value="SUO98545.1"/>
    <property type="molecule type" value="Genomic_DNA"/>
</dbReference>
<organism evidence="1 2">
    <name type="scientific">Suttonella indologenes</name>
    <dbReference type="NCBI Taxonomy" id="13276"/>
    <lineage>
        <taxon>Bacteria</taxon>
        <taxon>Pseudomonadati</taxon>
        <taxon>Pseudomonadota</taxon>
        <taxon>Gammaproteobacteria</taxon>
        <taxon>Cardiobacteriales</taxon>
        <taxon>Cardiobacteriaceae</taxon>
        <taxon>Suttonella</taxon>
    </lineage>
</organism>
<sequence length="153" mass="17561">MNLYQQFNQLFAAHPRATAKITGNRGGGVLVAQTPNGTEVILHGSAETGKPSITMWRQKRCWAKRRRWFILSLGYSFCASFICSNAKLMRGKCKNAPRLTYHRLFHQQCFFACNLFHQLKTAFAFRQSKQTGTACDTQYRIRFLMSEMAAVLR</sequence>
<keyword evidence="2" id="KW-1185">Reference proteome</keyword>
<dbReference type="AlphaFoldDB" id="A0A380N166"/>
<gene>
    <name evidence="1" type="ORF">NCTC10717_02300</name>
</gene>
<evidence type="ECO:0000313" key="2">
    <source>
        <dbReference type="Proteomes" id="UP000254575"/>
    </source>
</evidence>
<protein>
    <submittedName>
        <fullName evidence="1">Uncharacterized protein</fullName>
    </submittedName>
</protein>
<name>A0A380N166_9GAMM</name>
<dbReference type="Proteomes" id="UP000254575">
    <property type="component" value="Unassembled WGS sequence"/>
</dbReference>